<sequence length="163" mass="18901">MRSFDDFSTTSTILTPPTECNTTPSLWNDRGAIPWPGNTYQIFEKHTNRAITLISDLIVIEDVEVTRNDTITQWLCVEKNGYFGFQHPPSGRYMGHDGNKDLRAKATELNKWELFTPREHPEGGYQLLSPYWSHTLMVLCVDEDRKTVVRRNHGTTLWKFIKV</sequence>
<dbReference type="PANTHER" id="PTHR39697:SF1">
    <property type="entry name" value="RICIN B LECTIN DOMAIN-CONTAINING PROTEIN"/>
    <property type="match status" value="1"/>
</dbReference>
<gene>
    <name evidence="2" type="ORF">CKAH01_02623</name>
</gene>
<dbReference type="Gene3D" id="2.80.10.50">
    <property type="match status" value="1"/>
</dbReference>
<evidence type="ECO:0000313" key="2">
    <source>
        <dbReference type="EMBL" id="KAK2729649.1"/>
    </source>
</evidence>
<dbReference type="Proteomes" id="UP001281614">
    <property type="component" value="Unassembled WGS sequence"/>
</dbReference>
<proteinExistence type="predicted"/>
<name>A0AAD9XWT5_COLKA</name>
<feature type="region of interest" description="Disordered" evidence="1">
    <location>
        <begin position="1"/>
        <end position="21"/>
    </location>
</feature>
<reference evidence="2" key="1">
    <citation type="submission" date="2023-02" db="EMBL/GenBank/DDBJ databases">
        <title>Colletotrichum kahawae CIFC_Que2 genome sequencing and assembly.</title>
        <authorList>
            <person name="Baroncelli R."/>
        </authorList>
    </citation>
    <scope>NUCLEOTIDE SEQUENCE</scope>
    <source>
        <strain evidence="2">CIFC_Que2</strain>
    </source>
</reference>
<dbReference type="AlphaFoldDB" id="A0AAD9XWT5"/>
<dbReference type="SUPFAM" id="SSF50405">
    <property type="entry name" value="Actin-crosslinking proteins"/>
    <property type="match status" value="1"/>
</dbReference>
<evidence type="ECO:0000256" key="1">
    <source>
        <dbReference type="SAM" id="MobiDB-lite"/>
    </source>
</evidence>
<evidence type="ECO:0000313" key="3">
    <source>
        <dbReference type="Proteomes" id="UP001281614"/>
    </source>
</evidence>
<comment type="caution">
    <text evidence="2">The sequence shown here is derived from an EMBL/GenBank/DDBJ whole genome shotgun (WGS) entry which is preliminary data.</text>
</comment>
<organism evidence="2 3">
    <name type="scientific">Colletotrichum kahawae</name>
    <name type="common">Coffee berry disease fungus</name>
    <dbReference type="NCBI Taxonomy" id="34407"/>
    <lineage>
        <taxon>Eukaryota</taxon>
        <taxon>Fungi</taxon>
        <taxon>Dikarya</taxon>
        <taxon>Ascomycota</taxon>
        <taxon>Pezizomycotina</taxon>
        <taxon>Sordariomycetes</taxon>
        <taxon>Hypocreomycetidae</taxon>
        <taxon>Glomerellales</taxon>
        <taxon>Glomerellaceae</taxon>
        <taxon>Colletotrichum</taxon>
        <taxon>Colletotrichum gloeosporioides species complex</taxon>
    </lineage>
</organism>
<dbReference type="PANTHER" id="PTHR39697">
    <property type="entry name" value="RICIN B LECTIN DOMAIN-CONTAINING PROTEIN-RELATED"/>
    <property type="match status" value="1"/>
</dbReference>
<accession>A0AAD9XWT5</accession>
<keyword evidence="3" id="KW-1185">Reference proteome</keyword>
<dbReference type="EMBL" id="VYYT01000776">
    <property type="protein sequence ID" value="KAK2729649.1"/>
    <property type="molecule type" value="Genomic_DNA"/>
</dbReference>
<dbReference type="InterPro" id="IPR008999">
    <property type="entry name" value="Actin-crosslinking"/>
</dbReference>
<protein>
    <submittedName>
        <fullName evidence="2">Major facilitator superfamily transporter multidrug resistance</fullName>
    </submittedName>
</protein>